<name>A0A1Q5PZI3_9ACTO</name>
<organism evidence="2 3">
    <name type="scientific">Bowdeniella nasicola</name>
    <dbReference type="NCBI Taxonomy" id="208480"/>
    <lineage>
        <taxon>Bacteria</taxon>
        <taxon>Bacillati</taxon>
        <taxon>Actinomycetota</taxon>
        <taxon>Actinomycetes</taxon>
        <taxon>Actinomycetales</taxon>
        <taxon>Actinomycetaceae</taxon>
        <taxon>Bowdeniella</taxon>
    </lineage>
</organism>
<protein>
    <submittedName>
        <fullName evidence="2">Uncharacterized protein</fullName>
    </submittedName>
</protein>
<sequence>MPPSGRRTQPKLFASMSEKTIAHMASDRGVCVSRVLGASFSMPTNAIRANPRDMTDTSPETVRVAG</sequence>
<dbReference type="Proteomes" id="UP000185628">
    <property type="component" value="Unassembled WGS sequence"/>
</dbReference>
<accession>A0A1Q5PZI3</accession>
<evidence type="ECO:0000313" key="3">
    <source>
        <dbReference type="Proteomes" id="UP000185628"/>
    </source>
</evidence>
<reference evidence="3" key="1">
    <citation type="submission" date="2016-12" db="EMBL/GenBank/DDBJ databases">
        <authorList>
            <person name="Meng X."/>
        </authorList>
    </citation>
    <scope>NUCLEOTIDE SEQUENCE [LARGE SCALE GENOMIC DNA]</scope>
    <source>
        <strain evidence="3">DSM 19116</strain>
    </source>
</reference>
<dbReference type="AlphaFoldDB" id="A0A1Q5PZI3"/>
<keyword evidence="3" id="KW-1185">Reference proteome</keyword>
<dbReference type="EMBL" id="MQVR01000096">
    <property type="protein sequence ID" value="OKL53038.1"/>
    <property type="molecule type" value="Genomic_DNA"/>
</dbReference>
<comment type="caution">
    <text evidence="2">The sequence shown here is derived from an EMBL/GenBank/DDBJ whole genome shotgun (WGS) entry which is preliminary data.</text>
</comment>
<evidence type="ECO:0000313" key="2">
    <source>
        <dbReference type="EMBL" id="OKL53038.1"/>
    </source>
</evidence>
<evidence type="ECO:0000256" key="1">
    <source>
        <dbReference type="SAM" id="MobiDB-lite"/>
    </source>
</evidence>
<feature type="region of interest" description="Disordered" evidence="1">
    <location>
        <begin position="47"/>
        <end position="66"/>
    </location>
</feature>
<gene>
    <name evidence="2" type="ORF">BSZ39_11620</name>
</gene>
<proteinExistence type="predicted"/>